<evidence type="ECO:0000313" key="3">
    <source>
        <dbReference type="Proteomes" id="UP000578352"/>
    </source>
</evidence>
<reference evidence="2 3" key="1">
    <citation type="submission" date="2020-07" db="EMBL/GenBank/DDBJ databases">
        <title>Sequencing the genomes of 1000 actinobacteria strains.</title>
        <authorList>
            <person name="Klenk H.-P."/>
        </authorList>
    </citation>
    <scope>NUCLEOTIDE SEQUENCE [LARGE SCALE GENOMIC DNA]</scope>
    <source>
        <strain evidence="2 3">DSM 15165</strain>
    </source>
</reference>
<evidence type="ECO:0000256" key="1">
    <source>
        <dbReference type="SAM" id="Phobius"/>
    </source>
</evidence>
<proteinExistence type="predicted"/>
<feature type="transmembrane region" description="Helical" evidence="1">
    <location>
        <begin position="67"/>
        <end position="84"/>
    </location>
</feature>
<comment type="caution">
    <text evidence="2">The sequence shown here is derived from an EMBL/GenBank/DDBJ whole genome shotgun (WGS) entry which is preliminary data.</text>
</comment>
<accession>A0A853CVV4</accession>
<organism evidence="2 3">
    <name type="scientific">Leifsonia shinshuensis</name>
    <dbReference type="NCBI Taxonomy" id="150026"/>
    <lineage>
        <taxon>Bacteria</taxon>
        <taxon>Bacillati</taxon>
        <taxon>Actinomycetota</taxon>
        <taxon>Actinomycetes</taxon>
        <taxon>Micrococcales</taxon>
        <taxon>Microbacteriaceae</taxon>
        <taxon>Leifsonia</taxon>
    </lineage>
</organism>
<keyword evidence="1" id="KW-0472">Membrane</keyword>
<dbReference type="RefSeq" id="WP_179604723.1">
    <property type="nucleotide sequence ID" value="NZ_BAABEH010000001.1"/>
</dbReference>
<protein>
    <submittedName>
        <fullName evidence="2">Uncharacterized protein</fullName>
    </submittedName>
</protein>
<sequence length="145" mass="14636">MVASFNALSAVGGGAAVLLTNGLGMPASMLKGGPFASFLWPGIILLVVVGGTQSLAVGLLLARRPSALAWTAVAGFGMIIWIFVETGIIRGLSWLQALYFTTGVIEVALVLVLLGVINGPFGAGPGAPVAAGFTRPASTSVRDGR</sequence>
<keyword evidence="1" id="KW-0812">Transmembrane</keyword>
<feature type="transmembrane region" description="Helical" evidence="1">
    <location>
        <begin position="38"/>
        <end position="60"/>
    </location>
</feature>
<feature type="transmembrane region" description="Helical" evidence="1">
    <location>
        <begin position="96"/>
        <end position="117"/>
    </location>
</feature>
<name>A0A853CVV4_9MICO</name>
<dbReference type="AlphaFoldDB" id="A0A853CVV4"/>
<dbReference type="Proteomes" id="UP000578352">
    <property type="component" value="Unassembled WGS sequence"/>
</dbReference>
<gene>
    <name evidence="2" type="ORF">HNR13_000992</name>
</gene>
<keyword evidence="1" id="KW-1133">Transmembrane helix</keyword>
<dbReference type="EMBL" id="JACCFL010000001">
    <property type="protein sequence ID" value="NYJ22705.1"/>
    <property type="molecule type" value="Genomic_DNA"/>
</dbReference>
<evidence type="ECO:0000313" key="2">
    <source>
        <dbReference type="EMBL" id="NYJ22705.1"/>
    </source>
</evidence>